<protein>
    <submittedName>
        <fullName evidence="1">Uncharacterized protein</fullName>
    </submittedName>
</protein>
<gene>
    <name evidence="1" type="ORF">NQ176_g11118</name>
</gene>
<dbReference type="Proteomes" id="UP001143910">
    <property type="component" value="Unassembled WGS sequence"/>
</dbReference>
<comment type="caution">
    <text evidence="1">The sequence shown here is derived from an EMBL/GenBank/DDBJ whole genome shotgun (WGS) entry which is preliminary data.</text>
</comment>
<proteinExistence type="predicted"/>
<organism evidence="1 2">
    <name type="scientific">Zarea fungicola</name>
    <dbReference type="NCBI Taxonomy" id="93591"/>
    <lineage>
        <taxon>Eukaryota</taxon>
        <taxon>Fungi</taxon>
        <taxon>Dikarya</taxon>
        <taxon>Ascomycota</taxon>
        <taxon>Pezizomycotina</taxon>
        <taxon>Sordariomycetes</taxon>
        <taxon>Hypocreomycetidae</taxon>
        <taxon>Hypocreales</taxon>
        <taxon>Cordycipitaceae</taxon>
        <taxon>Zarea</taxon>
    </lineage>
</organism>
<reference evidence="1" key="1">
    <citation type="submission" date="2022-08" db="EMBL/GenBank/DDBJ databases">
        <title>Genome Sequence of Lecanicillium fungicola.</title>
        <authorList>
            <person name="Buettner E."/>
        </authorList>
    </citation>
    <scope>NUCLEOTIDE SEQUENCE</scope>
    <source>
        <strain evidence="1">Babe33</strain>
    </source>
</reference>
<evidence type="ECO:0000313" key="2">
    <source>
        <dbReference type="Proteomes" id="UP001143910"/>
    </source>
</evidence>
<dbReference type="EMBL" id="JANJQO010003482">
    <property type="protein sequence ID" value="KAJ2959421.1"/>
    <property type="molecule type" value="Genomic_DNA"/>
</dbReference>
<name>A0ACC1MD14_9HYPO</name>
<sequence length="115" mass="13212">MEAMMPAPTHMQGNMQVPDELLALFSRNLTFNPELQAAMDNEQAQQQLLLEQQQQHQQLLLQQQQQQEQEAAAARQPSYSASQHYTHSDPHPYHSKTTLLRQKPYFAVTASKPRS</sequence>
<evidence type="ECO:0000313" key="1">
    <source>
        <dbReference type="EMBL" id="KAJ2959421.1"/>
    </source>
</evidence>
<accession>A0ACC1MD14</accession>
<keyword evidence="2" id="KW-1185">Reference proteome</keyword>